<dbReference type="Proteomes" id="UP000461276">
    <property type="component" value="Unassembled WGS sequence"/>
</dbReference>
<dbReference type="Proteomes" id="UP000441358">
    <property type="component" value="Unassembled WGS sequence"/>
</dbReference>
<reference evidence="8" key="5">
    <citation type="submission" date="2023-03" db="EMBL/GenBank/DDBJ databases">
        <title>Parabacteroides distasonis, a bacteria resistant against UC.</title>
        <authorList>
            <person name="Dai W."/>
        </authorList>
    </citation>
    <scope>NUCLEOTIDE SEQUENCE</scope>
    <source>
        <strain evidence="8">F1-28</strain>
    </source>
</reference>
<dbReference type="EMBL" id="CP051672">
    <property type="protein sequence ID" value="QJE29025.1"/>
    <property type="molecule type" value="Genomic_DNA"/>
</dbReference>
<accession>A0A173UUI4</accession>
<evidence type="ECO:0000313" key="8">
    <source>
        <dbReference type="EMBL" id="WET64289.1"/>
    </source>
</evidence>
<evidence type="ECO:0000313" key="4">
    <source>
        <dbReference type="EMBL" id="MRY58625.1"/>
    </source>
</evidence>
<dbReference type="EMBL" id="JAQMPX010000068">
    <property type="protein sequence ID" value="MDB9138675.1"/>
    <property type="molecule type" value="Genomic_DNA"/>
</dbReference>
<evidence type="ECO:0000313" key="12">
    <source>
        <dbReference type="Proteomes" id="UP000463337"/>
    </source>
</evidence>
<dbReference type="Pfam" id="PF20096">
    <property type="entry name" value="DUF6486"/>
    <property type="match status" value="1"/>
</dbReference>
<evidence type="ECO:0000313" key="5">
    <source>
        <dbReference type="EMBL" id="MRY92575.1"/>
    </source>
</evidence>
<dbReference type="EMBL" id="CP120353">
    <property type="protein sequence ID" value="WET64289.1"/>
    <property type="molecule type" value="Genomic_DNA"/>
</dbReference>
<dbReference type="EMBL" id="WKMY01000002">
    <property type="protein sequence ID" value="MRY92575.1"/>
    <property type="molecule type" value="Genomic_DNA"/>
</dbReference>
<evidence type="ECO:0000313" key="6">
    <source>
        <dbReference type="EMBL" id="MRZ52265.1"/>
    </source>
</evidence>
<protein>
    <submittedName>
        <fullName evidence="3">Smalltalk protein</fullName>
    </submittedName>
</protein>
<evidence type="ECO:0000256" key="1">
    <source>
        <dbReference type="SAM" id="Phobius"/>
    </source>
</evidence>
<keyword evidence="1" id="KW-1133">Transmembrane helix</keyword>
<proteinExistence type="predicted"/>
<evidence type="ECO:0000313" key="11">
    <source>
        <dbReference type="Proteomes" id="UP000461276"/>
    </source>
</evidence>
<sequence length="35" mass="3635">MSEKKKTNVWSVIIKVVIAIATTIAGALGISACAF</sequence>
<evidence type="ECO:0000313" key="10">
    <source>
        <dbReference type="Proteomes" id="UP000441358"/>
    </source>
</evidence>
<keyword evidence="1" id="KW-0472">Membrane</keyword>
<organism evidence="2 9">
    <name type="scientific">Parabacteroides distasonis</name>
    <dbReference type="NCBI Taxonomy" id="823"/>
    <lineage>
        <taxon>Bacteria</taxon>
        <taxon>Pseudomonadati</taxon>
        <taxon>Bacteroidota</taxon>
        <taxon>Bacteroidia</taxon>
        <taxon>Bacteroidales</taxon>
        <taxon>Tannerellaceae</taxon>
        <taxon>Parabacteroides</taxon>
    </lineage>
</organism>
<dbReference type="InterPro" id="IPR045505">
    <property type="entry name" value="DUF6486"/>
</dbReference>
<dbReference type="Proteomes" id="UP000501982">
    <property type="component" value="Chromosome"/>
</dbReference>
<reference evidence="2 9" key="1">
    <citation type="submission" date="2015-09" db="EMBL/GenBank/DDBJ databases">
        <authorList>
            <consortium name="Pathogen Informatics"/>
        </authorList>
    </citation>
    <scope>NUCLEOTIDE SEQUENCE [LARGE SCALE GENOMIC DNA]</scope>
    <source>
        <strain evidence="2 9">2789STDY5608872</strain>
    </source>
</reference>
<dbReference type="Proteomes" id="UP000463337">
    <property type="component" value="Unassembled WGS sequence"/>
</dbReference>
<keyword evidence="1" id="KW-0812">Transmembrane</keyword>
<evidence type="ECO:0000313" key="3">
    <source>
        <dbReference type="EMBL" id="MDB9138675.1"/>
    </source>
</evidence>
<dbReference type="Proteomes" id="UP001211522">
    <property type="component" value="Unassembled WGS sequence"/>
</dbReference>
<dbReference type="NCBIfam" id="NF033879">
    <property type="entry name" value="smalltalk"/>
    <property type="match status" value="1"/>
</dbReference>
<evidence type="ECO:0000313" key="9">
    <source>
        <dbReference type="Proteomes" id="UP000095591"/>
    </source>
</evidence>
<evidence type="ECO:0000313" key="7">
    <source>
        <dbReference type="EMBL" id="QJE29025.1"/>
    </source>
</evidence>
<evidence type="ECO:0000313" key="2">
    <source>
        <dbReference type="EMBL" id="CUN18683.1"/>
    </source>
</evidence>
<dbReference type="AlphaFoldDB" id="A0A173UUI4"/>
<dbReference type="EMBL" id="CYXP01000005">
    <property type="protein sequence ID" value="CUN18683.1"/>
    <property type="molecule type" value="Genomic_DNA"/>
</dbReference>
<dbReference type="EMBL" id="WKLT01000010">
    <property type="protein sequence ID" value="MRY58625.1"/>
    <property type="molecule type" value="Genomic_DNA"/>
</dbReference>
<dbReference type="PROSITE" id="PS51257">
    <property type="entry name" value="PROKAR_LIPOPROTEIN"/>
    <property type="match status" value="1"/>
</dbReference>
<dbReference type="Proteomes" id="UP001221009">
    <property type="component" value="Chromosome"/>
</dbReference>
<gene>
    <name evidence="2" type="ORF">ERS852429_02364</name>
    <name evidence="4" type="ORF">GKD59_12055</name>
    <name evidence="6" type="ORF">GKD66_18975</name>
    <name evidence="5" type="ORF">GKD67_04855</name>
    <name evidence="7" type="ORF">HHO38_12210</name>
    <name evidence="8" type="ORF">P2T59_21810</name>
    <name evidence="3" type="ORF">PN612_09150</name>
</gene>
<feature type="transmembrane region" description="Helical" evidence="1">
    <location>
        <begin position="12"/>
        <end position="32"/>
    </location>
</feature>
<reference evidence="10 11" key="2">
    <citation type="journal article" date="2019" name="Nat. Med.">
        <title>A library of human gut bacterial isolates paired with longitudinal multiomics data enables mechanistic microbiome research.</title>
        <authorList>
            <person name="Poyet M."/>
            <person name="Groussin M."/>
            <person name="Gibbons S.M."/>
            <person name="Avila-Pacheco J."/>
            <person name="Jiang X."/>
            <person name="Kearney S.M."/>
            <person name="Perrotta A.R."/>
            <person name="Berdy B."/>
            <person name="Zhao S."/>
            <person name="Lieberman T.D."/>
            <person name="Swanson P.K."/>
            <person name="Smith M."/>
            <person name="Roesemann S."/>
            <person name="Alexander J.E."/>
            <person name="Rich S.A."/>
            <person name="Livny J."/>
            <person name="Vlamakis H."/>
            <person name="Clish C."/>
            <person name="Bullock K."/>
            <person name="Deik A."/>
            <person name="Scott J."/>
            <person name="Pierce K.A."/>
            <person name="Xavier R.J."/>
            <person name="Alm E.J."/>
        </authorList>
    </citation>
    <scope>NUCLEOTIDE SEQUENCE [LARGE SCALE GENOMIC DNA]</scope>
    <source>
        <strain evidence="6 10">BIOML-A32</strain>
        <strain evidence="4 12">BIOML-A41</strain>
        <strain evidence="5 11">BIOML-A9</strain>
    </source>
</reference>
<name>A0A173UUI4_PARDI</name>
<dbReference type="EMBL" id="WKMC01000016">
    <property type="protein sequence ID" value="MRZ52265.1"/>
    <property type="molecule type" value="Genomic_DNA"/>
</dbReference>
<reference evidence="3" key="4">
    <citation type="submission" date="2023-01" db="EMBL/GenBank/DDBJ databases">
        <title>Human gut microbiome strain richness.</title>
        <authorList>
            <person name="Chen-Liaw A."/>
        </authorList>
    </citation>
    <scope>NUCLEOTIDE SEQUENCE</scope>
    <source>
        <strain evidence="3">D35st1_E5_D35t1_190705</strain>
    </source>
</reference>
<evidence type="ECO:0000313" key="13">
    <source>
        <dbReference type="Proteomes" id="UP000501982"/>
    </source>
</evidence>
<dbReference type="RefSeq" id="WP_022193190.1">
    <property type="nucleotide sequence ID" value="NZ_AP019729.1"/>
</dbReference>
<dbReference type="GeneID" id="93523883"/>
<dbReference type="Proteomes" id="UP000095591">
    <property type="component" value="Unassembled WGS sequence"/>
</dbReference>
<reference evidence="7 13" key="3">
    <citation type="submission" date="2020-04" db="EMBL/GenBank/DDBJ databases">
        <title>Complete Genomes and Methylome analysis of CBBP consortium that reverse antibiotic-induced susceptibility to vancomycin-resistant Enterococcus faecium infection.</title>
        <authorList>
            <person name="Fomenkov A."/>
            <person name="Zhang Z."/>
            <person name="Pamer E."/>
            <person name="Roberts R.J."/>
        </authorList>
    </citation>
    <scope>NUCLEOTIDE SEQUENCE [LARGE SCALE GENOMIC DNA]</scope>
    <source>
        <strain evidence="13">CBBP</strain>
        <strain evidence="7">CBBP-1</strain>
    </source>
</reference>